<evidence type="ECO:0000313" key="2">
    <source>
        <dbReference type="Proteomes" id="UP000799118"/>
    </source>
</evidence>
<sequence>MIVGNIAMHHILKLRFSLAQFQINSIASIHGIIAFRSHKLFLFARFFTEVDLVVNYKNKINLQGQLMRAFSRFEKRIYIPLLVADACSSSTPVALPVNCISLKKADNTNGS</sequence>
<accession>A0A6A4I2V8</accession>
<protein>
    <submittedName>
        <fullName evidence="1">Uncharacterized protein</fullName>
    </submittedName>
</protein>
<evidence type="ECO:0000313" key="1">
    <source>
        <dbReference type="EMBL" id="KAE9403517.1"/>
    </source>
</evidence>
<reference evidence="1" key="1">
    <citation type="journal article" date="2019" name="Environ. Microbiol.">
        <title>Fungal ecological strategies reflected in gene transcription - a case study of two litter decomposers.</title>
        <authorList>
            <person name="Barbi F."/>
            <person name="Kohler A."/>
            <person name="Barry K."/>
            <person name="Baskaran P."/>
            <person name="Daum C."/>
            <person name="Fauchery L."/>
            <person name="Ihrmark K."/>
            <person name="Kuo A."/>
            <person name="LaButti K."/>
            <person name="Lipzen A."/>
            <person name="Morin E."/>
            <person name="Grigoriev I.V."/>
            <person name="Henrissat B."/>
            <person name="Lindahl B."/>
            <person name="Martin F."/>
        </authorList>
    </citation>
    <scope>NUCLEOTIDE SEQUENCE</scope>
    <source>
        <strain evidence="1">JB14</strain>
    </source>
</reference>
<name>A0A6A4I2V8_9AGAR</name>
<gene>
    <name evidence="1" type="ORF">BT96DRAFT_936362</name>
</gene>
<organism evidence="1 2">
    <name type="scientific">Gymnopus androsaceus JB14</name>
    <dbReference type="NCBI Taxonomy" id="1447944"/>
    <lineage>
        <taxon>Eukaryota</taxon>
        <taxon>Fungi</taxon>
        <taxon>Dikarya</taxon>
        <taxon>Basidiomycota</taxon>
        <taxon>Agaricomycotina</taxon>
        <taxon>Agaricomycetes</taxon>
        <taxon>Agaricomycetidae</taxon>
        <taxon>Agaricales</taxon>
        <taxon>Marasmiineae</taxon>
        <taxon>Omphalotaceae</taxon>
        <taxon>Gymnopus</taxon>
    </lineage>
</organism>
<keyword evidence="2" id="KW-1185">Reference proteome</keyword>
<proteinExistence type="predicted"/>
<dbReference type="AlphaFoldDB" id="A0A6A4I2V8"/>
<dbReference type="EMBL" id="ML769424">
    <property type="protein sequence ID" value="KAE9403517.1"/>
    <property type="molecule type" value="Genomic_DNA"/>
</dbReference>
<dbReference type="Proteomes" id="UP000799118">
    <property type="component" value="Unassembled WGS sequence"/>
</dbReference>